<comment type="catalytic activity">
    <reaction evidence="7">
        <text>(2R)-O-phospho-3-sulfolactate + H2O = (2R)-3-sulfolactate + phosphate</text>
        <dbReference type="Rhea" id="RHEA:23416"/>
        <dbReference type="ChEBI" id="CHEBI:15377"/>
        <dbReference type="ChEBI" id="CHEBI:15597"/>
        <dbReference type="ChEBI" id="CHEBI:43474"/>
        <dbReference type="ChEBI" id="CHEBI:58738"/>
        <dbReference type="EC" id="3.1.3.71"/>
    </reaction>
</comment>
<evidence type="ECO:0000256" key="5">
    <source>
        <dbReference type="ARBA" id="ARBA00022801"/>
    </source>
</evidence>
<evidence type="ECO:0000313" key="9">
    <source>
        <dbReference type="Proteomes" id="UP000269301"/>
    </source>
</evidence>
<evidence type="ECO:0000256" key="6">
    <source>
        <dbReference type="ARBA" id="ARBA00022842"/>
    </source>
</evidence>
<evidence type="ECO:0000256" key="3">
    <source>
        <dbReference type="ARBA" id="ARBA00012953"/>
    </source>
</evidence>
<dbReference type="EMBL" id="RBZP01000002">
    <property type="protein sequence ID" value="RKQ35733.1"/>
    <property type="molecule type" value="Genomic_DNA"/>
</dbReference>
<dbReference type="PANTHER" id="PTHR37311:SF1">
    <property type="entry name" value="2-PHOSPHOSULFOLACTATE PHOSPHATASE-RELATED"/>
    <property type="match status" value="1"/>
</dbReference>
<keyword evidence="6" id="KW-0460">Magnesium</keyword>
<dbReference type="AlphaFoldDB" id="A0A495A7T7"/>
<dbReference type="GO" id="GO:0050545">
    <property type="term" value="F:sulfopyruvate decarboxylase activity"/>
    <property type="evidence" value="ECO:0007669"/>
    <property type="project" value="TreeGrafter"/>
</dbReference>
<name>A0A495A7T7_9BACI</name>
<keyword evidence="5" id="KW-0378">Hydrolase</keyword>
<comment type="caution">
    <text evidence="8">The sequence shown here is derived from an EMBL/GenBank/DDBJ whole genome shotgun (WGS) entry which is preliminary data.</text>
</comment>
<dbReference type="InterPro" id="IPR036702">
    <property type="entry name" value="ComB-like_sf"/>
</dbReference>
<dbReference type="OrthoDB" id="4913at2"/>
<dbReference type="PANTHER" id="PTHR37311">
    <property type="entry name" value="2-PHOSPHOSULFOLACTATE PHOSPHATASE-RELATED"/>
    <property type="match status" value="1"/>
</dbReference>
<accession>A0A495A7T7</accession>
<evidence type="ECO:0000256" key="1">
    <source>
        <dbReference type="ARBA" id="ARBA00001946"/>
    </source>
</evidence>
<keyword evidence="9" id="KW-1185">Reference proteome</keyword>
<evidence type="ECO:0000256" key="4">
    <source>
        <dbReference type="ARBA" id="ARBA00021948"/>
    </source>
</evidence>
<dbReference type="RefSeq" id="WP_121203397.1">
    <property type="nucleotide sequence ID" value="NZ_RBZP01000002.1"/>
</dbReference>
<dbReference type="GO" id="GO:0000287">
    <property type="term" value="F:magnesium ion binding"/>
    <property type="evidence" value="ECO:0007669"/>
    <property type="project" value="InterPro"/>
</dbReference>
<proteinExistence type="inferred from homology"/>
<evidence type="ECO:0000256" key="7">
    <source>
        <dbReference type="ARBA" id="ARBA00033711"/>
    </source>
</evidence>
<organism evidence="8 9">
    <name type="scientific">Oceanobacillus halophilus</name>
    <dbReference type="NCBI Taxonomy" id="930130"/>
    <lineage>
        <taxon>Bacteria</taxon>
        <taxon>Bacillati</taxon>
        <taxon>Bacillota</taxon>
        <taxon>Bacilli</taxon>
        <taxon>Bacillales</taxon>
        <taxon>Bacillaceae</taxon>
        <taxon>Oceanobacillus</taxon>
    </lineage>
</organism>
<dbReference type="Proteomes" id="UP000269301">
    <property type="component" value="Unassembled WGS sequence"/>
</dbReference>
<protein>
    <recommendedName>
        <fullName evidence="4">Probable 2-phosphosulfolactate phosphatase</fullName>
        <ecNumber evidence="3">3.1.3.71</ecNumber>
    </recommendedName>
</protein>
<reference evidence="8 9" key="1">
    <citation type="journal article" date="2016" name="Int. J. Syst. Evol. Microbiol.">
        <title>Oceanobacillus halophilus sp. nov., a novel moderately halophilic bacterium from a hypersaline lake.</title>
        <authorList>
            <person name="Amoozegar M.A."/>
            <person name="Bagheri M."/>
            <person name="Makhdoumi A."/>
            <person name="Nikou M.M."/>
            <person name="Fazeli S.A.S."/>
            <person name="Schumann P."/>
            <person name="Sproer C."/>
            <person name="Sanchez-Porro C."/>
            <person name="Ventosa A."/>
        </authorList>
    </citation>
    <scope>NUCLEOTIDE SEQUENCE [LARGE SCALE GENOMIC DNA]</scope>
    <source>
        <strain evidence="8 9">DSM 23996</strain>
    </source>
</reference>
<evidence type="ECO:0000256" key="2">
    <source>
        <dbReference type="ARBA" id="ARBA00009997"/>
    </source>
</evidence>
<dbReference type="InterPro" id="IPR005238">
    <property type="entry name" value="ComB-like"/>
</dbReference>
<dbReference type="SUPFAM" id="SSF142823">
    <property type="entry name" value="ComB-like"/>
    <property type="match status" value="1"/>
</dbReference>
<dbReference type="GO" id="GO:0050532">
    <property type="term" value="F:2-phosphosulfolactate phosphatase activity"/>
    <property type="evidence" value="ECO:0007669"/>
    <property type="project" value="UniProtKB-EC"/>
</dbReference>
<comment type="cofactor">
    <cofactor evidence="1">
        <name>Mg(2+)</name>
        <dbReference type="ChEBI" id="CHEBI:18420"/>
    </cofactor>
</comment>
<gene>
    <name evidence="8" type="ORF">D8M06_05580</name>
</gene>
<dbReference type="EC" id="3.1.3.71" evidence="3"/>
<dbReference type="Pfam" id="PF04029">
    <property type="entry name" value="2-ph_phosp"/>
    <property type="match status" value="1"/>
</dbReference>
<sequence>MKRCRLWLSKEEIKPELLHSNTVVVIDVLLATTTLLTIMERGAKRVIPVENKEDAERLLDKLGETAITGGEQRGRKIDGFTLGHLPKEFPSEVVANKDVIFLSTNGTRAICRAANAKRVLLANLRNAPTVAKYLNTLQDEEVYIVCSGAGGHFSLEDFLCASIILSQLNLDNVKYNDAVQLALEQDFNCKNKVRNILEKSRVGRSSIKKGMQDLIDFTGDIGASELLVHVKDGELKELNNNLLNSLTK</sequence>
<dbReference type="Gene3D" id="3.90.1560.10">
    <property type="entry name" value="ComB-like"/>
    <property type="match status" value="1"/>
</dbReference>
<comment type="similarity">
    <text evidence="2">Belongs to the ComB family.</text>
</comment>
<evidence type="ECO:0000313" key="8">
    <source>
        <dbReference type="EMBL" id="RKQ35733.1"/>
    </source>
</evidence>